<dbReference type="EMBL" id="OU895878">
    <property type="protein sequence ID" value="CAH1717920.1"/>
    <property type="molecule type" value="Genomic_DNA"/>
</dbReference>
<evidence type="ECO:0000313" key="2">
    <source>
        <dbReference type="EMBL" id="CAH1717920.1"/>
    </source>
</evidence>
<dbReference type="PANTHER" id="PTHR11012">
    <property type="entry name" value="PROTEIN KINASE-LIKE DOMAIN-CONTAINING"/>
    <property type="match status" value="1"/>
</dbReference>
<reference evidence="2" key="2">
    <citation type="submission" date="2022-10" db="EMBL/GenBank/DDBJ databases">
        <authorList>
            <consortium name="ENA_rothamsted_submissions"/>
            <consortium name="culmorum"/>
            <person name="King R."/>
        </authorList>
    </citation>
    <scope>NUCLEOTIDE SEQUENCE</scope>
</reference>
<dbReference type="InterPro" id="IPR011009">
    <property type="entry name" value="Kinase-like_dom_sf"/>
</dbReference>
<dbReference type="Gene3D" id="3.90.1200.10">
    <property type="match status" value="1"/>
</dbReference>
<dbReference type="SMART" id="SM00587">
    <property type="entry name" value="CHK"/>
    <property type="match status" value="1"/>
</dbReference>
<gene>
    <name evidence="2" type="ORF">CHIRRI_LOCUS5372</name>
</gene>
<accession>A0A9P0IZG2</accession>
<dbReference type="Pfam" id="PF02958">
    <property type="entry name" value="EcKL"/>
    <property type="match status" value="1"/>
</dbReference>
<dbReference type="Proteomes" id="UP001153620">
    <property type="component" value="Chromosome 2"/>
</dbReference>
<evidence type="ECO:0000313" key="3">
    <source>
        <dbReference type="Proteomes" id="UP001153620"/>
    </source>
</evidence>
<reference evidence="2" key="1">
    <citation type="submission" date="2022-01" db="EMBL/GenBank/DDBJ databases">
        <authorList>
            <person name="King R."/>
        </authorList>
    </citation>
    <scope>NUCLEOTIDE SEQUENCE</scope>
</reference>
<dbReference type="PANTHER" id="PTHR11012:SF54">
    <property type="entry name" value="CHK KINASE-LIKE DOMAIN-CONTAINING PROTEIN"/>
    <property type="match status" value="1"/>
</dbReference>
<evidence type="ECO:0000259" key="1">
    <source>
        <dbReference type="SMART" id="SM00587"/>
    </source>
</evidence>
<name>A0A9P0IZG2_9DIPT</name>
<dbReference type="SUPFAM" id="SSF56112">
    <property type="entry name" value="Protein kinase-like (PK-like)"/>
    <property type="match status" value="1"/>
</dbReference>
<organism evidence="2 3">
    <name type="scientific">Chironomus riparius</name>
    <dbReference type="NCBI Taxonomy" id="315576"/>
    <lineage>
        <taxon>Eukaryota</taxon>
        <taxon>Metazoa</taxon>
        <taxon>Ecdysozoa</taxon>
        <taxon>Arthropoda</taxon>
        <taxon>Hexapoda</taxon>
        <taxon>Insecta</taxon>
        <taxon>Pterygota</taxon>
        <taxon>Neoptera</taxon>
        <taxon>Endopterygota</taxon>
        <taxon>Diptera</taxon>
        <taxon>Nematocera</taxon>
        <taxon>Chironomoidea</taxon>
        <taxon>Chironomidae</taxon>
        <taxon>Chironominae</taxon>
        <taxon>Chironomus</taxon>
    </lineage>
</organism>
<dbReference type="InterPro" id="IPR015897">
    <property type="entry name" value="CHK_kinase-like"/>
</dbReference>
<dbReference type="InterPro" id="IPR004119">
    <property type="entry name" value="EcKL"/>
</dbReference>
<protein>
    <recommendedName>
        <fullName evidence="1">CHK kinase-like domain-containing protein</fullName>
    </recommendedName>
</protein>
<feature type="domain" description="CHK kinase-like" evidence="1">
    <location>
        <begin position="91"/>
        <end position="289"/>
    </location>
</feature>
<proteinExistence type="predicted"/>
<keyword evidence="3" id="KW-1185">Reference proteome</keyword>
<dbReference type="AlphaFoldDB" id="A0A9P0IZG2"/>
<sequence>MSHKSDALHEKFKTLPNKIYEENLKELIKQKLNLSCDEYEIRYSEGSSKGDNYIGIIYRAEEQKGISSKHDGFHEVPLCYKTLTVEPFEGLYIEDLKVKGFEVYDRNKELTKEHVMLVMEVLAKMHAIFYCMKEQEPDLIDVYKKRNDYFIMRCERKGSLMSSWYEDSRDQALEVVEKCGNSELIKKVRALLSEDILSLFKSCLNLDMTEPYATLCHGDCWNNNMMFRNDQSGNPISVKFLDWQIMRYSSPILDIMYYIFSCTVKSLRDKHYQEFINFYYDSLSRFIVRLGSDPEKLFPRHAFDDHLKKFGKFGLIMGVLVLPVFTSDVDEVPDMDEFVSNLNEVESTNEEDNNEAVSKGVCYVTTKTYPIYAERLLGVCEDLYNFGYL</sequence>